<dbReference type="GO" id="GO:0034063">
    <property type="term" value="P:stress granule assembly"/>
    <property type="evidence" value="ECO:0007669"/>
    <property type="project" value="TreeGrafter"/>
</dbReference>
<evidence type="ECO:0000256" key="2">
    <source>
        <dbReference type="ARBA" id="ARBA00010415"/>
    </source>
</evidence>
<dbReference type="FunFam" id="2.30.30.100:FF:000033">
    <property type="entry name" value="Trailer hitch, isoform C"/>
    <property type="match status" value="1"/>
</dbReference>
<dbReference type="InterPro" id="IPR025768">
    <property type="entry name" value="TFG_box"/>
</dbReference>
<dbReference type="SMART" id="SM01199">
    <property type="entry name" value="FDF"/>
    <property type="match status" value="1"/>
</dbReference>
<dbReference type="Pfam" id="PF09532">
    <property type="entry name" value="FDF"/>
    <property type="match status" value="1"/>
</dbReference>
<dbReference type="PROSITE" id="PS52002">
    <property type="entry name" value="SM"/>
    <property type="match status" value="1"/>
</dbReference>
<evidence type="ECO:0000256" key="8">
    <source>
        <dbReference type="PROSITE-ProRule" id="PRU00869"/>
    </source>
</evidence>
<evidence type="ECO:0000259" key="11">
    <source>
        <dbReference type="PROSITE" id="PS51513"/>
    </source>
</evidence>
<dbReference type="SUPFAM" id="SSF50182">
    <property type="entry name" value="Sm-like ribonucleoproteins"/>
    <property type="match status" value="1"/>
</dbReference>
<evidence type="ECO:0000259" key="13">
    <source>
        <dbReference type="PROSITE" id="PS52002"/>
    </source>
</evidence>
<dbReference type="InterPro" id="IPR025762">
    <property type="entry name" value="DFDF"/>
</dbReference>
<keyword evidence="4" id="KW-0678">Repressor</keyword>
<dbReference type="Proteomes" id="UP000327013">
    <property type="component" value="Chromosome 5"/>
</dbReference>
<dbReference type="GO" id="GO:0006397">
    <property type="term" value="P:mRNA processing"/>
    <property type="evidence" value="ECO:0007669"/>
    <property type="project" value="UniProtKB-KW"/>
</dbReference>
<dbReference type="InterPro" id="IPR010920">
    <property type="entry name" value="LSM_dom_sf"/>
</dbReference>
<feature type="region of interest" description="Disordered" evidence="9">
    <location>
        <begin position="343"/>
        <end position="379"/>
    </location>
</feature>
<evidence type="ECO:0000256" key="3">
    <source>
        <dbReference type="ARBA" id="ARBA00022490"/>
    </source>
</evidence>
<dbReference type="GO" id="GO:0000932">
    <property type="term" value="C:P-body"/>
    <property type="evidence" value="ECO:0007669"/>
    <property type="project" value="UniProtKB-SubCell"/>
</dbReference>
<evidence type="ECO:0000313" key="14">
    <source>
        <dbReference type="EMBL" id="KAE8055467.1"/>
    </source>
</evidence>
<evidence type="ECO:0000256" key="5">
    <source>
        <dbReference type="ARBA" id="ARBA00022664"/>
    </source>
</evidence>
<dbReference type="PANTHER" id="PTHR13586:SF23">
    <property type="entry name" value="DECAPPING 5-LIKE PROTEIN-RELATED"/>
    <property type="match status" value="1"/>
</dbReference>
<comment type="function">
    <text evidence="6">As a component of the decapping complex, involved in the degradation of mRNAs. Promotes P-body formation. Translational repressor.</text>
</comment>
<feature type="compositionally biased region" description="Polar residues" evidence="9">
    <location>
        <begin position="347"/>
        <end position="363"/>
    </location>
</feature>
<keyword evidence="3" id="KW-0963">Cytoplasm</keyword>
<dbReference type="PROSITE" id="PS51513">
    <property type="entry name" value="FFD"/>
    <property type="match status" value="1"/>
</dbReference>
<keyword evidence="5" id="KW-0507">mRNA processing</keyword>
<accession>A0A5N6R6R7</accession>
<comment type="similarity">
    <text evidence="2">Belongs to the LSM14 family.</text>
</comment>
<dbReference type="SMART" id="SM01271">
    <property type="entry name" value="LSM14"/>
    <property type="match status" value="1"/>
</dbReference>
<evidence type="ECO:0000256" key="4">
    <source>
        <dbReference type="ARBA" id="ARBA00022491"/>
    </source>
</evidence>
<organism evidence="14 15">
    <name type="scientific">Carpinus fangiana</name>
    <dbReference type="NCBI Taxonomy" id="176857"/>
    <lineage>
        <taxon>Eukaryota</taxon>
        <taxon>Viridiplantae</taxon>
        <taxon>Streptophyta</taxon>
        <taxon>Embryophyta</taxon>
        <taxon>Tracheophyta</taxon>
        <taxon>Spermatophyta</taxon>
        <taxon>Magnoliopsida</taxon>
        <taxon>eudicotyledons</taxon>
        <taxon>Gunneridae</taxon>
        <taxon>Pentapetalae</taxon>
        <taxon>rosids</taxon>
        <taxon>fabids</taxon>
        <taxon>Fagales</taxon>
        <taxon>Betulaceae</taxon>
        <taxon>Carpinus</taxon>
    </lineage>
</organism>
<dbReference type="GO" id="GO:0003729">
    <property type="term" value="F:mRNA binding"/>
    <property type="evidence" value="ECO:0007669"/>
    <property type="project" value="TreeGrafter"/>
</dbReference>
<dbReference type="Gene3D" id="2.30.30.100">
    <property type="match status" value="1"/>
</dbReference>
<keyword evidence="15" id="KW-1185">Reference proteome</keyword>
<reference evidence="14 15" key="1">
    <citation type="submission" date="2019-06" db="EMBL/GenBank/DDBJ databases">
        <title>A chromosomal-level reference genome of Carpinus fangiana (Coryloideae, Betulaceae).</title>
        <authorList>
            <person name="Yang X."/>
            <person name="Wang Z."/>
            <person name="Zhang L."/>
            <person name="Hao G."/>
            <person name="Liu J."/>
            <person name="Yang Y."/>
        </authorList>
    </citation>
    <scope>NUCLEOTIDE SEQUENCE [LARGE SCALE GENOMIC DNA]</scope>
    <source>
        <strain evidence="14">Cfa_2016G</strain>
        <tissue evidence="14">Leaf</tissue>
    </source>
</reference>
<dbReference type="PANTHER" id="PTHR13586">
    <property type="entry name" value="SCD6 PROTEIN-RELATED"/>
    <property type="match status" value="1"/>
</dbReference>
<evidence type="ECO:0000256" key="9">
    <source>
        <dbReference type="SAM" id="MobiDB-lite"/>
    </source>
</evidence>
<dbReference type="Pfam" id="PF12701">
    <property type="entry name" value="LSM14"/>
    <property type="match status" value="1"/>
</dbReference>
<evidence type="ECO:0000259" key="10">
    <source>
        <dbReference type="PROSITE" id="PS51512"/>
    </source>
</evidence>
<dbReference type="OrthoDB" id="21539at2759"/>
<dbReference type="GO" id="GO:0033962">
    <property type="term" value="P:P-body assembly"/>
    <property type="evidence" value="ECO:0007669"/>
    <property type="project" value="TreeGrafter"/>
</dbReference>
<dbReference type="AlphaFoldDB" id="A0A5N6R6R7"/>
<feature type="domain" description="FFD box profile" evidence="11">
    <location>
        <begin position="469"/>
        <end position="484"/>
    </location>
</feature>
<evidence type="ECO:0000313" key="15">
    <source>
        <dbReference type="Proteomes" id="UP000327013"/>
    </source>
</evidence>
<feature type="short sequence motif" description="FFD box" evidence="7">
    <location>
        <begin position="469"/>
        <end position="484"/>
    </location>
</feature>
<evidence type="ECO:0000256" key="6">
    <source>
        <dbReference type="ARBA" id="ARBA00059323"/>
    </source>
</evidence>
<feature type="domain" description="TFG box profile" evidence="12">
    <location>
        <begin position="491"/>
        <end position="511"/>
    </location>
</feature>
<dbReference type="InterPro" id="IPR025761">
    <property type="entry name" value="FFD_box"/>
</dbReference>
<dbReference type="PROSITE" id="PS51512">
    <property type="entry name" value="DFDF"/>
    <property type="match status" value="1"/>
</dbReference>
<feature type="domain" description="Sm" evidence="13">
    <location>
        <begin position="14"/>
        <end position="97"/>
    </location>
</feature>
<evidence type="ECO:0008006" key="16">
    <source>
        <dbReference type="Google" id="ProtNLM"/>
    </source>
</evidence>
<protein>
    <recommendedName>
        <fullName evidence="16">DFDF domain-containing protein</fullName>
    </recommendedName>
</protein>
<dbReference type="CDD" id="cd01736">
    <property type="entry name" value="LSm14_N"/>
    <property type="match status" value="1"/>
</dbReference>
<proteinExistence type="inferred from homology"/>
<sequence>MASESGAKPSPSFSSSNATESYMGSFISLISKFEIRYEGVLSHLNAQDSTIGLKNVRSYGTEGRKKDGPQISPGDQVYEYILFRGSDIKDLQVKSSPAAHAEQIPNDPAIIQSHYDGMHLNSSPFALNGGKTLTESTQWQDTPALKTRAYPGVQPSYQSVTQVGPLDHVLATQGLSSSTPLYWQGHDGTSFSVSHAPQQPISFQSPSSASFPLTMPRQLQAPKIQVSTTPSLLNTSEFGTPVSSYIASASVHPNSSASLSPVSLDMPSSLSIKSSLPHSASMTTNGSNLSLFPSSCIDIKASEAQIVGKAVSDPRLVLPVQPMAYPASPFVDSLGPLLTPSPSLVSTDQLTQSRPHLHSSTQKLYPDKSDLSAPTPGSSRFSSLISMPVSQAPLLPLPSSSQQFLKSQYSDAQFTEEFNFMAMNEKFKKDEVWGYLGKTKDKTEGIQDYATGQSLGNREGHGLIPNPKSAYNKDEFFDTISCNSLNRGARNGQNRFSERIRLDTETFGNFQQRPEVRYGGYAGGRGNYQASYNCGRGYGYGGRGYGYGGRGRGRNMPF</sequence>
<evidence type="ECO:0000256" key="7">
    <source>
        <dbReference type="PROSITE-ProRule" id="PRU00846"/>
    </source>
</evidence>
<dbReference type="InterPro" id="IPR019050">
    <property type="entry name" value="FDF_dom"/>
</dbReference>
<dbReference type="InterPro" id="IPR047575">
    <property type="entry name" value="Sm"/>
</dbReference>
<feature type="domain" description="DFDF" evidence="10">
    <location>
        <begin position="406"/>
        <end position="442"/>
    </location>
</feature>
<evidence type="ECO:0000256" key="1">
    <source>
        <dbReference type="ARBA" id="ARBA00004201"/>
    </source>
</evidence>
<comment type="subcellular location">
    <subcellularLocation>
        <location evidence="1">Cytoplasm</location>
        <location evidence="1">P-body</location>
    </subcellularLocation>
</comment>
<dbReference type="EMBL" id="CM017325">
    <property type="protein sequence ID" value="KAE8055467.1"/>
    <property type="molecule type" value="Genomic_DNA"/>
</dbReference>
<evidence type="ECO:0000259" key="12">
    <source>
        <dbReference type="PROSITE" id="PS51536"/>
    </source>
</evidence>
<feature type="short sequence motif" description="TFG box" evidence="8">
    <location>
        <begin position="491"/>
        <end position="511"/>
    </location>
</feature>
<gene>
    <name evidence="14" type="ORF">FH972_012307</name>
</gene>
<dbReference type="PROSITE" id="PS51536">
    <property type="entry name" value="TFG"/>
    <property type="match status" value="1"/>
</dbReference>
<dbReference type="InterPro" id="IPR025609">
    <property type="entry name" value="Lsm14-like_N"/>
</dbReference>
<name>A0A5N6R6R7_9ROSI</name>